<dbReference type="KEGG" id="psti:SOO65_00495"/>
<evidence type="ECO:0000256" key="1">
    <source>
        <dbReference type="SAM" id="SignalP"/>
    </source>
</evidence>
<dbReference type="AlphaFoldDB" id="A0AAX4HPT2"/>
<name>A0AAX4HPT2_9BACT</name>
<organism evidence="2 3">
    <name type="scientific">Peredibacter starrii</name>
    <dbReference type="NCBI Taxonomy" id="28202"/>
    <lineage>
        <taxon>Bacteria</taxon>
        <taxon>Pseudomonadati</taxon>
        <taxon>Bdellovibrionota</taxon>
        <taxon>Bacteriovoracia</taxon>
        <taxon>Bacteriovoracales</taxon>
        <taxon>Bacteriovoracaceae</taxon>
        <taxon>Peredibacter</taxon>
    </lineage>
</organism>
<dbReference type="RefSeq" id="WP_321395380.1">
    <property type="nucleotide sequence ID" value="NZ_CP139487.1"/>
</dbReference>
<reference evidence="2 3" key="1">
    <citation type="submission" date="2023-11" db="EMBL/GenBank/DDBJ databases">
        <title>Peredibacter starrii A3.12.</title>
        <authorList>
            <person name="Mitchell R.J."/>
        </authorList>
    </citation>
    <scope>NUCLEOTIDE SEQUENCE [LARGE SCALE GENOMIC DNA]</scope>
    <source>
        <strain evidence="2 3">A3.12</strain>
    </source>
</reference>
<gene>
    <name evidence="2" type="ORF">SOO65_00495</name>
</gene>
<dbReference type="Proteomes" id="UP001324634">
    <property type="component" value="Chromosome"/>
</dbReference>
<feature type="chain" id="PRO_5043354463" evidence="1">
    <location>
        <begin position="18"/>
        <end position="459"/>
    </location>
</feature>
<dbReference type="EMBL" id="CP139487">
    <property type="protein sequence ID" value="WPU65225.1"/>
    <property type="molecule type" value="Genomic_DNA"/>
</dbReference>
<protein>
    <submittedName>
        <fullName evidence="2">Uncharacterized protein</fullName>
    </submittedName>
</protein>
<feature type="signal peptide" evidence="1">
    <location>
        <begin position="1"/>
        <end position="17"/>
    </location>
</feature>
<evidence type="ECO:0000313" key="3">
    <source>
        <dbReference type="Proteomes" id="UP001324634"/>
    </source>
</evidence>
<sequence>MKLLILSTVLFIGNAMAKDLPPVQAPRELTETSSEFAEGTITRLSAADVDIFIPYAQNAQSVLNKALEDIRSMTVQQQVKHLTAVIKAVVRNSGQKNYQTFMRFSLNRTLFLVQELVKETDWATSGTVENVLNIQVKGIELALRFYESDLAYQRRANQGKETVALNHAAFANDFGRTMLTATQNVLDASAQYRLLYKILEMINWDFSRDQYAIELSDTIVEIYTTLYSMDENPTANDADSVQNIRRLNTLIASVEKTSGVLNEIARKNGEELSERQRELEREAIRQRLPLKQGQAIFNVTNQNSPLLGVIHEIRKDTVVLKYSDNTYGTVAITQLGYTTGCVKDICVGDKLFNMPANNQDHNSMKVVGITADDKFVLQYLDGEYTNEIYSGWTAQVLSKTTGCSGQLCVNDTVFNMKNKFQAKIVGIQPDGNYILQYLDGEYTGERGGGWTAEYLTKIK</sequence>
<evidence type="ECO:0000313" key="2">
    <source>
        <dbReference type="EMBL" id="WPU65225.1"/>
    </source>
</evidence>
<keyword evidence="1" id="KW-0732">Signal</keyword>
<proteinExistence type="predicted"/>
<keyword evidence="3" id="KW-1185">Reference proteome</keyword>
<accession>A0AAX4HPT2</accession>